<reference evidence="3 4" key="1">
    <citation type="submission" date="2015-11" db="EMBL/GenBank/DDBJ databases">
        <title>Exploring the genomic traits of fungus-feeding bacterial genus Collimonas.</title>
        <authorList>
            <person name="Song C."/>
            <person name="Schmidt R."/>
            <person name="de Jager V."/>
            <person name="Krzyzanowska D."/>
            <person name="Jongedijk E."/>
            <person name="Cankar K."/>
            <person name="Beekwilder J."/>
            <person name="van Veen A."/>
            <person name="de Boer W."/>
            <person name="van Veen J.A."/>
            <person name="Garbeva P."/>
        </authorList>
    </citation>
    <scope>NUCLEOTIDE SEQUENCE [LARGE SCALE GENOMIC DNA]</scope>
    <source>
        <strain evidence="3 4">Ter91</strain>
    </source>
</reference>
<dbReference type="SUPFAM" id="SSF53933">
    <property type="entry name" value="Microbial ribonucleases"/>
    <property type="match status" value="1"/>
</dbReference>
<gene>
    <name evidence="3" type="ORF">CPter91_3826</name>
</gene>
<evidence type="ECO:0000256" key="2">
    <source>
        <dbReference type="ARBA" id="ARBA00022801"/>
    </source>
</evidence>
<dbReference type="Gene3D" id="3.10.450.30">
    <property type="entry name" value="Microbial ribonucleases"/>
    <property type="match status" value="1"/>
</dbReference>
<dbReference type="CDD" id="cd00607">
    <property type="entry name" value="RNase_Sa"/>
    <property type="match status" value="1"/>
</dbReference>
<keyword evidence="2" id="KW-0378">Hydrolase</keyword>
<dbReference type="Pfam" id="PF00545">
    <property type="entry name" value="Ribonuclease"/>
    <property type="match status" value="1"/>
</dbReference>
<dbReference type="Proteomes" id="UP000074561">
    <property type="component" value="Chromosome"/>
</dbReference>
<keyword evidence="1" id="KW-0540">Nuclease</keyword>
<evidence type="ECO:0000313" key="3">
    <source>
        <dbReference type="EMBL" id="AMP06147.1"/>
    </source>
</evidence>
<proteinExistence type="predicted"/>
<evidence type="ECO:0000313" key="4">
    <source>
        <dbReference type="Proteomes" id="UP000074561"/>
    </source>
</evidence>
<dbReference type="AlphaFoldDB" id="A0A127Q7Y0"/>
<dbReference type="GO" id="GO:0016787">
    <property type="term" value="F:hydrolase activity"/>
    <property type="evidence" value="ECO:0007669"/>
    <property type="project" value="UniProtKB-KW"/>
</dbReference>
<organism evidence="3 4">
    <name type="scientific">Collimonas pratensis</name>
    <dbReference type="NCBI Taxonomy" id="279113"/>
    <lineage>
        <taxon>Bacteria</taxon>
        <taxon>Pseudomonadati</taxon>
        <taxon>Pseudomonadota</taxon>
        <taxon>Betaproteobacteria</taxon>
        <taxon>Burkholderiales</taxon>
        <taxon>Oxalobacteraceae</taxon>
        <taxon>Collimonas</taxon>
    </lineage>
</organism>
<dbReference type="PATRIC" id="fig|279113.9.peg.3798"/>
<protein>
    <submittedName>
        <fullName evidence="3">Guanyl-specific ribonuclease St domain protein</fullName>
    </submittedName>
</protein>
<dbReference type="GO" id="GO:0003723">
    <property type="term" value="F:RNA binding"/>
    <property type="evidence" value="ECO:0007669"/>
    <property type="project" value="InterPro"/>
</dbReference>
<evidence type="ECO:0000256" key="1">
    <source>
        <dbReference type="ARBA" id="ARBA00022722"/>
    </source>
</evidence>
<dbReference type="KEGG" id="cpra:CPter91_3826"/>
<dbReference type="GO" id="GO:0004521">
    <property type="term" value="F:RNA endonuclease activity"/>
    <property type="evidence" value="ECO:0007669"/>
    <property type="project" value="InterPro"/>
</dbReference>
<dbReference type="EMBL" id="CP013234">
    <property type="protein sequence ID" value="AMP06147.1"/>
    <property type="molecule type" value="Genomic_DNA"/>
</dbReference>
<accession>A0A127Q7Y0</accession>
<dbReference type="InterPro" id="IPR000026">
    <property type="entry name" value="N1-like"/>
</dbReference>
<name>A0A127Q7Y0_9BURK</name>
<dbReference type="STRING" id="279113.CPter91_3826"/>
<sequence length="140" mass="15730">MKSHATERHFPGLNAGFAAAMLRNGILLLLGLLLSFQVFARESLPQDMVALDQLPPEAQTALVLIKQGGPFPYAKDGAIFGNYEGALPKQRRGYYHEYTVKTPRARNRGARRIIAGGNPQSSGEYYYTDNHYQTFRRIQE</sequence>
<dbReference type="InterPro" id="IPR016191">
    <property type="entry name" value="Ribonuclease/ribotoxin"/>
</dbReference>